<evidence type="ECO:0000259" key="2">
    <source>
        <dbReference type="PROSITE" id="PS50006"/>
    </source>
</evidence>
<dbReference type="EMBL" id="WEGK01000001">
    <property type="protein sequence ID" value="MQY17073.1"/>
    <property type="molecule type" value="Genomic_DNA"/>
</dbReference>
<dbReference type="RefSeq" id="WP_227833093.1">
    <property type="nucleotide sequence ID" value="NZ_WEGK01000001.1"/>
</dbReference>
<keyword evidence="4" id="KW-1185">Reference proteome</keyword>
<dbReference type="InterPro" id="IPR008984">
    <property type="entry name" value="SMAD_FHA_dom_sf"/>
</dbReference>
<sequence length="254" mass="28042">MHTDRGSLAFGVPAAAPGTLHTLSISGSISAGPVEGRRIVFGRNWDEVDLCIGGHDQGVSRTQGTVSCRAGRWWLTNSGRRPLRMPGSRMLFTDEEPIPLAAGYLPLFVRGSGSQEHLLELYVSDGESDRTTRGPAAPTTPPRTYRLSATERLALVVLAQRYLLQEPYPQPISRDQAAEQLHMLQPDGEWTERKVERLARHVRDRLSAAGTPGLMREEVGEPVGNMLNHNLIRELIDSTTLVPPDLRLIDIIDE</sequence>
<evidence type="ECO:0000313" key="3">
    <source>
        <dbReference type="EMBL" id="MQY17073.1"/>
    </source>
</evidence>
<dbReference type="InterPro" id="IPR000253">
    <property type="entry name" value="FHA_dom"/>
</dbReference>
<dbReference type="AlphaFoldDB" id="A0A7K0CUL3"/>
<reference evidence="3 4" key="1">
    <citation type="submission" date="2019-10" db="EMBL/GenBank/DDBJ databases">
        <title>Nocardia macrotermitis sp. nov. and Nocardia aurantia sp. nov., isolated from the gut of fungus growing-termite Macrotermes natalensis.</title>
        <authorList>
            <person name="Benndorf R."/>
            <person name="Schwitalla J."/>
            <person name="Martin K."/>
            <person name="De Beer W."/>
            <person name="Kaster A.-K."/>
            <person name="Vollmers J."/>
            <person name="Poulsen M."/>
            <person name="Beemelmanns C."/>
        </authorList>
    </citation>
    <scope>NUCLEOTIDE SEQUENCE [LARGE SCALE GENOMIC DNA]</scope>
    <source>
        <strain evidence="3 4">RB20</strain>
    </source>
</reference>
<proteinExistence type="predicted"/>
<feature type="domain" description="FHA" evidence="2">
    <location>
        <begin position="39"/>
        <end position="90"/>
    </location>
</feature>
<gene>
    <name evidence="3" type="ORF">NRB20_01360</name>
</gene>
<organism evidence="3 4">
    <name type="scientific">Nocardia macrotermitis</name>
    <dbReference type="NCBI Taxonomy" id="2585198"/>
    <lineage>
        <taxon>Bacteria</taxon>
        <taxon>Bacillati</taxon>
        <taxon>Actinomycetota</taxon>
        <taxon>Actinomycetes</taxon>
        <taxon>Mycobacteriales</taxon>
        <taxon>Nocardiaceae</taxon>
        <taxon>Nocardia</taxon>
    </lineage>
</organism>
<name>A0A7K0CUL3_9NOCA</name>
<dbReference type="SUPFAM" id="SSF49879">
    <property type="entry name" value="SMAD/FHA domain"/>
    <property type="match status" value="1"/>
</dbReference>
<dbReference type="Proteomes" id="UP000438448">
    <property type="component" value="Unassembled WGS sequence"/>
</dbReference>
<protein>
    <recommendedName>
        <fullName evidence="2">FHA domain-containing protein</fullName>
    </recommendedName>
</protein>
<evidence type="ECO:0000313" key="4">
    <source>
        <dbReference type="Proteomes" id="UP000438448"/>
    </source>
</evidence>
<accession>A0A7K0CUL3</accession>
<keyword evidence="1" id="KW-0597">Phosphoprotein</keyword>
<comment type="caution">
    <text evidence="3">The sequence shown here is derived from an EMBL/GenBank/DDBJ whole genome shotgun (WGS) entry which is preliminary data.</text>
</comment>
<dbReference type="PROSITE" id="PS50006">
    <property type="entry name" value="FHA_DOMAIN"/>
    <property type="match status" value="1"/>
</dbReference>
<evidence type="ECO:0000256" key="1">
    <source>
        <dbReference type="ARBA" id="ARBA00022553"/>
    </source>
</evidence>